<gene>
    <name evidence="2" type="ORF">G352_25827</name>
</gene>
<name>M2YRT8_9NOCA</name>
<accession>M2YRT8</accession>
<evidence type="ECO:0000313" key="3">
    <source>
        <dbReference type="Proteomes" id="UP000011731"/>
    </source>
</evidence>
<evidence type="ECO:0000313" key="2">
    <source>
        <dbReference type="EMBL" id="EME51503.1"/>
    </source>
</evidence>
<comment type="caution">
    <text evidence="2">The sequence shown here is derived from an EMBL/GenBank/DDBJ whole genome shotgun (WGS) entry which is preliminary data.</text>
</comment>
<dbReference type="RefSeq" id="WP_003939223.1">
    <property type="nucleotide sequence ID" value="NZ_AOEX01000102.1"/>
</dbReference>
<dbReference type="AlphaFoldDB" id="M2YRT8"/>
<sequence length="112" mass="11764">MTAVNSVYIHDRVILLPMVTAISIHKQGISGCGSGTSPPSLGTAPLVISGVRWRLAVPSRLAIGTSQEQEQEQEQVAAASSATSDRSFMGCPAMPADPVPSTVLDKLLNKYT</sequence>
<proteinExistence type="predicted"/>
<protein>
    <submittedName>
        <fullName evidence="2">Uncharacterized protein</fullName>
    </submittedName>
</protein>
<feature type="compositionally biased region" description="Low complexity" evidence="1">
    <location>
        <begin position="74"/>
        <end position="84"/>
    </location>
</feature>
<feature type="region of interest" description="Disordered" evidence="1">
    <location>
        <begin position="64"/>
        <end position="94"/>
    </location>
</feature>
<dbReference type="Proteomes" id="UP000011731">
    <property type="component" value="Unassembled WGS sequence"/>
</dbReference>
<reference evidence="2 3" key="1">
    <citation type="journal article" date="2013" name="Genome Announc.">
        <title>Draft Genome Sequence of Rhodococcus ruber Strain BKS 20-38.</title>
        <authorList>
            <person name="Bala M."/>
            <person name="Kumar S."/>
            <person name="Raghava G.P."/>
            <person name="Mayilraj S."/>
        </authorList>
    </citation>
    <scope>NUCLEOTIDE SEQUENCE [LARGE SCALE GENOMIC DNA]</scope>
    <source>
        <strain evidence="2 3">BKS 20-38</strain>
    </source>
</reference>
<dbReference type="EMBL" id="AOEX01000102">
    <property type="protein sequence ID" value="EME51503.1"/>
    <property type="molecule type" value="Genomic_DNA"/>
</dbReference>
<keyword evidence="3" id="KW-1185">Reference proteome</keyword>
<evidence type="ECO:0000256" key="1">
    <source>
        <dbReference type="SAM" id="MobiDB-lite"/>
    </source>
</evidence>
<organism evidence="2 3">
    <name type="scientific">Rhodococcus ruber BKS 20-38</name>
    <dbReference type="NCBI Taxonomy" id="1278076"/>
    <lineage>
        <taxon>Bacteria</taxon>
        <taxon>Bacillati</taxon>
        <taxon>Actinomycetota</taxon>
        <taxon>Actinomycetes</taxon>
        <taxon>Mycobacteriales</taxon>
        <taxon>Nocardiaceae</taxon>
        <taxon>Rhodococcus</taxon>
    </lineage>
</organism>
<dbReference type="PATRIC" id="fig|1278076.4.peg.5297"/>